<sequence length="403" mass="46358">MLKRAKPGENYTSAFRHHQKRSLVNAKVKWAKDSALDAAVTGGRELKAASILLSAIGSERLGWLPIYHLRRHRGQLGLPLDLKLSTFLRRYPNIFEEFYRRDSAGTPVPCYRLTPPALEVHQEEIEIRKECQTDIVNRLKKLLMLTKERMLPIQTLDQLMWDMGLPNDYGKIFTGTSSALFSSVRLPDDRVGLKLLAWDHSLAVSHLQMSSLVQNGGALAFPIGFSRGFGLKRKFMEWLEEWQSLPYTSPFADPSCLDPRTDVSEKRNVGVFHELLHLTLHKKTERKNTSNLRKPLGLPQKFTKIFERHPGIFYISKKGDTQTVVLREAYDRGRLIEKHPLVDLREKLAGMMDRGFLDRSRGLYRKEKEIHGGLDEDSFTGERNRCESDEDSDFNFLSEYLSD</sequence>
<dbReference type="PANTHER" id="PTHR31476:SF6">
    <property type="entry name" value="EMB|CAB68190.1"/>
    <property type="match status" value="1"/>
</dbReference>
<organism evidence="2 3">
    <name type="scientific">Cuscuta australis</name>
    <dbReference type="NCBI Taxonomy" id="267555"/>
    <lineage>
        <taxon>Eukaryota</taxon>
        <taxon>Viridiplantae</taxon>
        <taxon>Streptophyta</taxon>
        <taxon>Embryophyta</taxon>
        <taxon>Tracheophyta</taxon>
        <taxon>Spermatophyta</taxon>
        <taxon>Magnoliopsida</taxon>
        <taxon>eudicotyledons</taxon>
        <taxon>Gunneridae</taxon>
        <taxon>Pentapetalae</taxon>
        <taxon>asterids</taxon>
        <taxon>lamiids</taxon>
        <taxon>Solanales</taxon>
        <taxon>Convolvulaceae</taxon>
        <taxon>Cuscuteae</taxon>
        <taxon>Cuscuta</taxon>
        <taxon>Cuscuta subgen. Grammica</taxon>
        <taxon>Cuscuta sect. Cleistogrammica</taxon>
    </lineage>
</organism>
<dbReference type="InterPro" id="IPR021099">
    <property type="entry name" value="PORR_domain"/>
</dbReference>
<accession>A0A328DDG4</accession>
<dbReference type="EMBL" id="NQVE01000183">
    <property type="protein sequence ID" value="RAL41953.1"/>
    <property type="molecule type" value="Genomic_DNA"/>
</dbReference>
<gene>
    <name evidence="2" type="ORF">DM860_009135</name>
</gene>
<comment type="caution">
    <text evidence="2">The sequence shown here is derived from an EMBL/GenBank/DDBJ whole genome shotgun (WGS) entry which is preliminary data.</text>
</comment>
<dbReference type="AlphaFoldDB" id="A0A328DDG4"/>
<proteinExistence type="predicted"/>
<reference evidence="2 3" key="1">
    <citation type="submission" date="2018-06" db="EMBL/GenBank/DDBJ databases">
        <title>The Genome of Cuscuta australis (Dodder) Provides Insight into the Evolution of Plant Parasitism.</title>
        <authorList>
            <person name="Liu H."/>
        </authorList>
    </citation>
    <scope>NUCLEOTIDE SEQUENCE [LARGE SCALE GENOMIC DNA]</scope>
    <source>
        <strain evidence="3">cv. Yunnan</strain>
        <tissue evidence="2">Vines</tissue>
    </source>
</reference>
<evidence type="ECO:0000259" key="1">
    <source>
        <dbReference type="Pfam" id="PF11955"/>
    </source>
</evidence>
<keyword evidence="3" id="KW-1185">Reference proteome</keyword>
<evidence type="ECO:0000313" key="3">
    <source>
        <dbReference type="Proteomes" id="UP000249390"/>
    </source>
</evidence>
<name>A0A328DDG4_9ASTE</name>
<evidence type="ECO:0000313" key="2">
    <source>
        <dbReference type="EMBL" id="RAL41953.1"/>
    </source>
</evidence>
<dbReference type="InterPro" id="IPR045040">
    <property type="entry name" value="PORR_fam"/>
</dbReference>
<dbReference type="PANTHER" id="PTHR31476">
    <property type="entry name" value="PROTEIN WHAT'S THIS FACTOR 1 HOMOLOG, CHLOROPLASTIC"/>
    <property type="match status" value="1"/>
</dbReference>
<dbReference type="Proteomes" id="UP000249390">
    <property type="component" value="Unassembled WGS sequence"/>
</dbReference>
<dbReference type="GO" id="GO:0003723">
    <property type="term" value="F:RNA binding"/>
    <property type="evidence" value="ECO:0007669"/>
    <property type="project" value="InterPro"/>
</dbReference>
<protein>
    <recommendedName>
        <fullName evidence="1">PORR domain-containing protein</fullName>
    </recommendedName>
</protein>
<feature type="domain" description="PORR" evidence="1">
    <location>
        <begin position="32"/>
        <end position="355"/>
    </location>
</feature>
<dbReference type="Pfam" id="PF11955">
    <property type="entry name" value="PORR"/>
    <property type="match status" value="1"/>
</dbReference>